<dbReference type="PANTHER" id="PTHR43124:SF3">
    <property type="entry name" value="CHLORAMPHENICOL EFFLUX PUMP RV0191"/>
    <property type="match status" value="1"/>
</dbReference>
<dbReference type="RefSeq" id="WP_220380880.1">
    <property type="nucleotide sequence ID" value="NZ_CP059343.1"/>
</dbReference>
<dbReference type="InterPro" id="IPR050189">
    <property type="entry name" value="MFS_Efflux_Transporters"/>
</dbReference>
<dbReference type="InterPro" id="IPR011701">
    <property type="entry name" value="MFS"/>
</dbReference>
<feature type="transmembrane region" description="Helical" evidence="7">
    <location>
        <begin position="15"/>
        <end position="36"/>
    </location>
</feature>
<name>A0A7D7KZR4_KOCVA</name>
<keyword evidence="9" id="KW-1185">Reference proteome</keyword>
<evidence type="ECO:0000256" key="3">
    <source>
        <dbReference type="ARBA" id="ARBA00022692"/>
    </source>
</evidence>
<reference evidence="9" key="1">
    <citation type="submission" date="2017-08" db="EMBL/GenBank/DDBJ databases">
        <title>Draft Genome Sequence of Kocuria varians 80.</title>
        <authorList>
            <person name="Minaev M."/>
            <person name="Kurbakov K.A."/>
            <person name="Solodovnikova G.I."/>
            <person name="Kuznetsova O.A."/>
            <person name="Lisitsyn A.B."/>
        </authorList>
    </citation>
    <scope>NUCLEOTIDE SEQUENCE [LARGE SCALE GENOMIC DNA]</scope>
    <source>
        <strain evidence="9">80</strain>
    </source>
</reference>
<evidence type="ECO:0000256" key="6">
    <source>
        <dbReference type="SAM" id="MobiDB-lite"/>
    </source>
</evidence>
<keyword evidence="3 7" id="KW-0812">Transmembrane</keyword>
<evidence type="ECO:0000313" key="8">
    <source>
        <dbReference type="EMBL" id="QMS56746.1"/>
    </source>
</evidence>
<proteinExistence type="predicted"/>
<feature type="transmembrane region" description="Helical" evidence="7">
    <location>
        <begin position="56"/>
        <end position="76"/>
    </location>
</feature>
<dbReference type="SUPFAM" id="SSF103473">
    <property type="entry name" value="MFS general substrate transporter"/>
    <property type="match status" value="1"/>
</dbReference>
<feature type="transmembrane region" description="Helical" evidence="7">
    <location>
        <begin position="367"/>
        <end position="389"/>
    </location>
</feature>
<feature type="transmembrane region" description="Helical" evidence="7">
    <location>
        <begin position="275"/>
        <end position="296"/>
    </location>
</feature>
<dbReference type="Pfam" id="PF07690">
    <property type="entry name" value="MFS_1"/>
    <property type="match status" value="1"/>
</dbReference>
<feature type="transmembrane region" description="Helical" evidence="7">
    <location>
        <begin position="142"/>
        <end position="162"/>
    </location>
</feature>
<feature type="transmembrane region" description="Helical" evidence="7">
    <location>
        <begin position="168"/>
        <end position="189"/>
    </location>
</feature>
<keyword evidence="2" id="KW-1003">Cell membrane</keyword>
<keyword evidence="4 7" id="KW-1133">Transmembrane helix</keyword>
<dbReference type="AlphaFoldDB" id="A0A7D7KZR4"/>
<evidence type="ECO:0000256" key="5">
    <source>
        <dbReference type="ARBA" id="ARBA00023136"/>
    </source>
</evidence>
<dbReference type="KEGG" id="kvr:CIB50_0001462"/>
<feature type="transmembrane region" description="Helical" evidence="7">
    <location>
        <begin position="339"/>
        <end position="361"/>
    </location>
</feature>
<evidence type="ECO:0000256" key="2">
    <source>
        <dbReference type="ARBA" id="ARBA00022475"/>
    </source>
</evidence>
<dbReference type="Gene3D" id="1.20.1250.20">
    <property type="entry name" value="MFS general substrate transporter like domains"/>
    <property type="match status" value="1"/>
</dbReference>
<feature type="transmembrane region" description="Helical" evidence="7">
    <location>
        <begin position="107"/>
        <end position="130"/>
    </location>
</feature>
<organism evidence="8 9">
    <name type="scientific">Kocuria varians</name>
    <name type="common">Micrococcus varians</name>
    <dbReference type="NCBI Taxonomy" id="1272"/>
    <lineage>
        <taxon>Bacteria</taxon>
        <taxon>Bacillati</taxon>
        <taxon>Actinomycetota</taxon>
        <taxon>Actinomycetes</taxon>
        <taxon>Micrococcales</taxon>
        <taxon>Micrococcaceae</taxon>
        <taxon>Kocuria</taxon>
    </lineage>
</organism>
<protein>
    <recommendedName>
        <fullName evidence="10">MFS transporter</fullName>
    </recommendedName>
</protein>
<feature type="transmembrane region" description="Helical" evidence="7">
    <location>
        <begin position="401"/>
        <end position="422"/>
    </location>
</feature>
<evidence type="ECO:0000256" key="7">
    <source>
        <dbReference type="SAM" id="Phobius"/>
    </source>
</evidence>
<dbReference type="EMBL" id="CP059343">
    <property type="protein sequence ID" value="QMS56746.1"/>
    <property type="molecule type" value="Genomic_DNA"/>
</dbReference>
<feature type="region of interest" description="Disordered" evidence="6">
    <location>
        <begin position="195"/>
        <end position="251"/>
    </location>
</feature>
<keyword evidence="5 7" id="KW-0472">Membrane</keyword>
<dbReference type="Proteomes" id="UP000216825">
    <property type="component" value="Chromosome"/>
</dbReference>
<evidence type="ECO:0000313" key="9">
    <source>
        <dbReference type="Proteomes" id="UP000216825"/>
    </source>
</evidence>
<feature type="transmembrane region" description="Helical" evidence="7">
    <location>
        <begin position="428"/>
        <end position="453"/>
    </location>
</feature>
<feature type="transmembrane region" description="Helical" evidence="7">
    <location>
        <begin position="308"/>
        <end position="327"/>
    </location>
</feature>
<reference evidence="8 9" key="2">
    <citation type="submission" date="2020-07" db="EMBL/GenBank/DDBJ databases">
        <title>Genome of starter culture bacteria Kocuria salsicia reveals its technological properties and safety for usage in meat industry.</title>
        <authorList>
            <person name="Michael M."/>
            <person name="Konstantin K."/>
            <person name="Evgenii K."/>
            <person name="Galina S."/>
            <person name="Oksana K."/>
            <person name="Andrei L."/>
        </authorList>
    </citation>
    <scope>NUCLEOTIDE SEQUENCE [LARGE SCALE GENOMIC DNA]</scope>
    <source>
        <strain evidence="8 9">80</strain>
    </source>
</reference>
<evidence type="ECO:0000256" key="1">
    <source>
        <dbReference type="ARBA" id="ARBA00004651"/>
    </source>
</evidence>
<comment type="subcellular location">
    <subcellularLocation>
        <location evidence="1">Cell membrane</location>
        <topology evidence="1">Multi-pass membrane protein</topology>
    </subcellularLocation>
</comment>
<dbReference type="GO" id="GO:0005886">
    <property type="term" value="C:plasma membrane"/>
    <property type="evidence" value="ECO:0007669"/>
    <property type="project" value="UniProtKB-SubCell"/>
</dbReference>
<dbReference type="GO" id="GO:0022857">
    <property type="term" value="F:transmembrane transporter activity"/>
    <property type="evidence" value="ECO:0007669"/>
    <property type="project" value="InterPro"/>
</dbReference>
<feature type="transmembrane region" description="Helical" evidence="7">
    <location>
        <begin position="83"/>
        <end position="101"/>
    </location>
</feature>
<gene>
    <name evidence="8" type="ORF">CIB50_0001462</name>
</gene>
<sequence>MSGAGPGYGPTDRGIALRIWPLLGAAALGLVPFTVYSNFLVDITRDSGASSALMGWLRGTGGVAALAVGLCCAPLLDRMSRRAAAAAALAVIGAACALGVLGTVWSWAGFCLLVGAGTTVLNPAVSAMAADRFRDPATSGRAATQVSATMTLTAVLAAPLLAGPALLWGWRGDLAATAVLAVAVAVLLGRRDDGGLRHRGPAAPGTGSGQHALSGPGSETPGPGRARATASGTEVVGSVSPGANRRPLSTPSPDAVPIGYAGALRVALGLPGVPGMLLVSVLRTTAFMGQLAYLAVLYSDRFQVGPGIFSLVWALSGITFFLGNWFGGRLLRSLTHSRHTAWTAAFAVLVGAAAVLVLFATSRLATALAATAALGAAHAVTAAAVTTLLVRGSEGHRGTVLALNGAGQSLGVCMGASVAGAGRALGGWTGAGVGLALVTVLAAVVAAHVAFSLRGRTDGAGRGKVVS</sequence>
<evidence type="ECO:0008006" key="10">
    <source>
        <dbReference type="Google" id="ProtNLM"/>
    </source>
</evidence>
<accession>A0A7D7KZR4</accession>
<dbReference type="PANTHER" id="PTHR43124">
    <property type="entry name" value="PURINE EFFLUX PUMP PBUE"/>
    <property type="match status" value="1"/>
</dbReference>
<dbReference type="InterPro" id="IPR036259">
    <property type="entry name" value="MFS_trans_sf"/>
</dbReference>
<evidence type="ECO:0000256" key="4">
    <source>
        <dbReference type="ARBA" id="ARBA00022989"/>
    </source>
</evidence>